<evidence type="ECO:0000256" key="2">
    <source>
        <dbReference type="ARBA" id="ARBA00022448"/>
    </source>
</evidence>
<comment type="caution">
    <text evidence="8">The sequence shown here is derived from an EMBL/GenBank/DDBJ whole genome shotgun (WGS) entry which is preliminary data.</text>
</comment>
<feature type="domain" description="ABC transporter" evidence="7">
    <location>
        <begin position="5"/>
        <end position="244"/>
    </location>
</feature>
<dbReference type="InterPro" id="IPR003593">
    <property type="entry name" value="AAA+_ATPase"/>
</dbReference>
<dbReference type="AlphaFoldDB" id="A0A0B1Q5G3"/>
<evidence type="ECO:0000313" key="8">
    <source>
        <dbReference type="EMBL" id="KHJ54127.1"/>
    </source>
</evidence>
<protein>
    <submittedName>
        <fullName evidence="8">Sugar ABC transporter ATP-binding protein</fullName>
    </submittedName>
</protein>
<evidence type="ECO:0000313" key="9">
    <source>
        <dbReference type="Proteomes" id="UP000030826"/>
    </source>
</evidence>
<dbReference type="EMBL" id="JRFJ01000003">
    <property type="protein sequence ID" value="KHJ54127.1"/>
    <property type="molecule type" value="Genomic_DNA"/>
</dbReference>
<keyword evidence="6 8" id="KW-0067">ATP-binding</keyword>
<evidence type="ECO:0000259" key="7">
    <source>
        <dbReference type="PROSITE" id="PS50893"/>
    </source>
</evidence>
<dbReference type="PROSITE" id="PS00211">
    <property type="entry name" value="ABC_TRANSPORTER_1"/>
    <property type="match status" value="1"/>
</dbReference>
<dbReference type="CDD" id="cd03215">
    <property type="entry name" value="ABC_Carb_Monos_II"/>
    <property type="match status" value="1"/>
</dbReference>
<dbReference type="PANTHER" id="PTHR43790">
    <property type="entry name" value="CARBOHYDRATE TRANSPORT ATP-BINDING PROTEIN MG119-RELATED"/>
    <property type="match status" value="1"/>
</dbReference>
<evidence type="ECO:0000256" key="5">
    <source>
        <dbReference type="ARBA" id="ARBA00022741"/>
    </source>
</evidence>
<dbReference type="Pfam" id="PF00005">
    <property type="entry name" value="ABC_tran"/>
    <property type="match status" value="2"/>
</dbReference>
<dbReference type="InterPro" id="IPR050107">
    <property type="entry name" value="ABC_carbohydrate_import_ATPase"/>
</dbReference>
<comment type="similarity">
    <text evidence="1">Belongs to the ABC transporter superfamily.</text>
</comment>
<feature type="domain" description="ABC transporter" evidence="7">
    <location>
        <begin position="256"/>
        <end position="497"/>
    </location>
</feature>
<keyword evidence="4" id="KW-0677">Repeat</keyword>
<dbReference type="GO" id="GO:0016887">
    <property type="term" value="F:ATP hydrolysis activity"/>
    <property type="evidence" value="ECO:0007669"/>
    <property type="project" value="InterPro"/>
</dbReference>
<reference evidence="8 9" key="1">
    <citation type="submission" date="2014-09" db="EMBL/GenBank/DDBJ databases">
        <title>Isolation and characterization of Aurantimonas altamirensis ON-56566 from clinical sample following a dog bite.</title>
        <authorList>
            <person name="Eshaghi A."/>
            <person name="Li A."/>
            <person name="Shahinas D."/>
            <person name="Bahn P."/>
            <person name="Kus J.V."/>
            <person name="Patel S.N."/>
        </authorList>
    </citation>
    <scope>NUCLEOTIDE SEQUENCE [LARGE SCALE GENOMIC DNA]</scope>
    <source>
        <strain evidence="8 9">ON-56566</strain>
    </source>
</reference>
<dbReference type="Gene3D" id="3.40.50.300">
    <property type="entry name" value="P-loop containing nucleotide triphosphate hydrolases"/>
    <property type="match status" value="2"/>
</dbReference>
<evidence type="ECO:0000256" key="3">
    <source>
        <dbReference type="ARBA" id="ARBA00022597"/>
    </source>
</evidence>
<dbReference type="GO" id="GO:0005524">
    <property type="term" value="F:ATP binding"/>
    <property type="evidence" value="ECO:0007669"/>
    <property type="project" value="UniProtKB-KW"/>
</dbReference>
<evidence type="ECO:0000256" key="6">
    <source>
        <dbReference type="ARBA" id="ARBA00022840"/>
    </source>
</evidence>
<evidence type="ECO:0000256" key="1">
    <source>
        <dbReference type="ARBA" id="ARBA00005417"/>
    </source>
</evidence>
<dbReference type="PANTHER" id="PTHR43790:SF9">
    <property type="entry name" value="GALACTOFURANOSE TRANSPORTER ATP-BINDING PROTEIN YTFR"/>
    <property type="match status" value="1"/>
</dbReference>
<sequence length="498" mass="52949">MAATLEATHVAKSFGAVRALVKGDLIVQRGEIHALLGANGCGKSTLCKVIAGALAPSGGTLRIDGQERSFASPREAERAGVSLFYQELSLVPQLSVESNIFLGHEPRSFGFVDRAALRREADRLIGLFAGVVGASLTPSATVADLSPDERQIVEILKVFATRPKLMIMDEATAALDGRQAARLFDILREKRGEGVSTIMISHRLDEVFAVCDRITVMRNGESVAALDVASTDRAAVVHHMVGDVVLPQRPAHAATHSGQPLLAVDALSAGRFRDVSLKVWPGEVVGLAGLQGQGQSALLRSLFGADPALGGTVALDGVEEAIRRPRDAVRRGIAYVSGDRGRDAALHGRSIFENAVAGILAREGAWVPRRRALRRRAEAAAGDLGTRYASLDAPIGSLSGGNQQKIFIARWLATKPRLLLLDDPTKGIDLGAKADLFALMRRLADEGAAILFYSSEDSEVLDQTDRCLVFNGGRVVTELSGSRMTALDLTRAAYGEAA</sequence>
<dbReference type="Proteomes" id="UP000030826">
    <property type="component" value="Unassembled WGS sequence"/>
</dbReference>
<dbReference type="PROSITE" id="PS50893">
    <property type="entry name" value="ABC_TRANSPORTER_2"/>
    <property type="match status" value="2"/>
</dbReference>
<dbReference type="InterPro" id="IPR003439">
    <property type="entry name" value="ABC_transporter-like_ATP-bd"/>
</dbReference>
<name>A0A0B1Q5G3_9HYPH</name>
<keyword evidence="5" id="KW-0547">Nucleotide-binding</keyword>
<dbReference type="STRING" id="370622.LA66_11665"/>
<dbReference type="CDD" id="cd03216">
    <property type="entry name" value="ABC_Carb_Monos_I"/>
    <property type="match status" value="1"/>
</dbReference>
<proteinExistence type="inferred from homology"/>
<dbReference type="SMART" id="SM00382">
    <property type="entry name" value="AAA"/>
    <property type="match status" value="2"/>
</dbReference>
<dbReference type="InterPro" id="IPR017871">
    <property type="entry name" value="ABC_transporter-like_CS"/>
</dbReference>
<keyword evidence="2" id="KW-0813">Transport</keyword>
<organism evidence="8 9">
    <name type="scientific">Aureimonas altamirensis</name>
    <dbReference type="NCBI Taxonomy" id="370622"/>
    <lineage>
        <taxon>Bacteria</taxon>
        <taxon>Pseudomonadati</taxon>
        <taxon>Pseudomonadota</taxon>
        <taxon>Alphaproteobacteria</taxon>
        <taxon>Hyphomicrobiales</taxon>
        <taxon>Aurantimonadaceae</taxon>
        <taxon>Aureimonas</taxon>
    </lineage>
</organism>
<dbReference type="RefSeq" id="WP_039193238.1">
    <property type="nucleotide sequence ID" value="NZ_JRFJ01000003.1"/>
</dbReference>
<dbReference type="SUPFAM" id="SSF52540">
    <property type="entry name" value="P-loop containing nucleoside triphosphate hydrolases"/>
    <property type="match status" value="2"/>
</dbReference>
<dbReference type="OrthoDB" id="9805029at2"/>
<dbReference type="InterPro" id="IPR027417">
    <property type="entry name" value="P-loop_NTPase"/>
</dbReference>
<evidence type="ECO:0000256" key="4">
    <source>
        <dbReference type="ARBA" id="ARBA00022737"/>
    </source>
</evidence>
<gene>
    <name evidence="8" type="ORF">LA66_11665</name>
</gene>
<keyword evidence="3" id="KW-0762">Sugar transport</keyword>
<accession>A0A0B1Q5G3</accession>